<dbReference type="GO" id="GO:0030174">
    <property type="term" value="P:regulation of DNA-templated DNA replication initiation"/>
    <property type="evidence" value="ECO:0007669"/>
    <property type="project" value="EnsemblFungi"/>
</dbReference>
<dbReference type="STRING" id="1071380.I2H585"/>
<dbReference type="InterPro" id="IPR012583">
    <property type="entry name" value="RIX1_N"/>
</dbReference>
<accession>I2H585</accession>
<dbReference type="Proteomes" id="UP000002866">
    <property type="component" value="Chromosome 5"/>
</dbReference>
<dbReference type="PANTHER" id="PTHR34105">
    <property type="entry name" value="PROLINE-, GLUTAMIC ACID- AND LEUCINE-RICH PROTEIN 1"/>
    <property type="match status" value="1"/>
</dbReference>
<dbReference type="FunCoup" id="I2H585">
    <property type="interactions" value="358"/>
</dbReference>
<dbReference type="AlphaFoldDB" id="I2H585"/>
<feature type="region of interest" description="Disordered" evidence="6">
    <location>
        <begin position="757"/>
        <end position="790"/>
    </location>
</feature>
<evidence type="ECO:0000256" key="5">
    <source>
        <dbReference type="ARBA" id="ARBA00023242"/>
    </source>
</evidence>
<organism evidence="8 9">
    <name type="scientific">Henningerozyma blattae (strain ATCC 34711 / CBS 6284 / DSM 70876 / NBRC 10599 / NRRL Y-10934 / UCD 77-7)</name>
    <name type="common">Yeast</name>
    <name type="synonym">Tetrapisispora blattae</name>
    <dbReference type="NCBI Taxonomy" id="1071380"/>
    <lineage>
        <taxon>Eukaryota</taxon>
        <taxon>Fungi</taxon>
        <taxon>Dikarya</taxon>
        <taxon>Ascomycota</taxon>
        <taxon>Saccharomycotina</taxon>
        <taxon>Saccharomycetes</taxon>
        <taxon>Saccharomycetales</taxon>
        <taxon>Saccharomycetaceae</taxon>
        <taxon>Henningerozyma</taxon>
    </lineage>
</organism>
<evidence type="ECO:0000259" key="7">
    <source>
        <dbReference type="Pfam" id="PF08167"/>
    </source>
</evidence>
<dbReference type="GO" id="GO:0000027">
    <property type="term" value="P:ribosomal large subunit assembly"/>
    <property type="evidence" value="ECO:0007669"/>
    <property type="project" value="EnsemblFungi"/>
</dbReference>
<dbReference type="GeneID" id="14496610"/>
<dbReference type="HOGENOM" id="CLU_020084_0_0_1"/>
<proteinExistence type="inferred from homology"/>
<dbReference type="RefSeq" id="XP_004181056.1">
    <property type="nucleotide sequence ID" value="XM_004181008.1"/>
</dbReference>
<evidence type="ECO:0000313" key="9">
    <source>
        <dbReference type="Proteomes" id="UP000002866"/>
    </source>
</evidence>
<name>I2H585_HENB6</name>
<dbReference type="KEGG" id="tbl:TBLA_0E04850"/>
<dbReference type="GO" id="GO:0006364">
    <property type="term" value="P:rRNA processing"/>
    <property type="evidence" value="ECO:0007669"/>
    <property type="project" value="EnsemblFungi"/>
</dbReference>
<dbReference type="InParanoid" id="I2H585"/>
<comment type="similarity">
    <text evidence="3">Belongs to the RIX1/PELP1 family.</text>
</comment>
<comment type="function">
    <text evidence="1">Component of the RIX1 complex required for processing of ITS2 sequences from 35S pre-rRNA and the nucleoplasmic transit of the pre-60S ribosomal subunits. Regulates pre-60S association of the critical remodeling factor MDN1.</text>
</comment>
<keyword evidence="5" id="KW-0539">Nucleus</keyword>
<dbReference type="GO" id="GO:0003682">
    <property type="term" value="F:chromatin binding"/>
    <property type="evidence" value="ECO:0007669"/>
    <property type="project" value="EnsemblFungi"/>
</dbReference>
<feature type="region of interest" description="Disordered" evidence="6">
    <location>
        <begin position="667"/>
        <end position="686"/>
    </location>
</feature>
<dbReference type="eggNOG" id="ENOG502R65X">
    <property type="taxonomic scope" value="Eukaryota"/>
</dbReference>
<dbReference type="GO" id="GO:0005654">
    <property type="term" value="C:nucleoplasm"/>
    <property type="evidence" value="ECO:0007669"/>
    <property type="project" value="EnsemblFungi"/>
</dbReference>
<dbReference type="GO" id="GO:0120330">
    <property type="term" value="C:rixosome complex"/>
    <property type="evidence" value="ECO:0007669"/>
    <property type="project" value="EnsemblFungi"/>
</dbReference>
<dbReference type="GO" id="GO:0006267">
    <property type="term" value="P:pre-replicative complex assembly involved in nuclear cell cycle DNA replication"/>
    <property type="evidence" value="ECO:0007669"/>
    <property type="project" value="EnsemblFungi"/>
</dbReference>
<keyword evidence="9" id="KW-1185">Reference proteome</keyword>
<evidence type="ECO:0000256" key="2">
    <source>
        <dbReference type="ARBA" id="ARBA00004123"/>
    </source>
</evidence>
<feature type="compositionally biased region" description="Polar residues" evidence="6">
    <location>
        <begin position="669"/>
        <end position="678"/>
    </location>
</feature>
<feature type="compositionally biased region" description="Acidic residues" evidence="6">
    <location>
        <begin position="760"/>
        <end position="774"/>
    </location>
</feature>
<evidence type="ECO:0000256" key="3">
    <source>
        <dbReference type="ARBA" id="ARBA00010511"/>
    </source>
</evidence>
<comment type="subcellular location">
    <subcellularLocation>
        <location evidence="2">Nucleus</location>
    </subcellularLocation>
</comment>
<gene>
    <name evidence="8" type="primary">TBLA0E04850</name>
    <name evidence="8" type="ORF">TBLA_0E04850</name>
</gene>
<dbReference type="OMA" id="WCGINLI"/>
<evidence type="ECO:0000313" key="8">
    <source>
        <dbReference type="EMBL" id="CCH61537.1"/>
    </source>
</evidence>
<dbReference type="PANTHER" id="PTHR34105:SF1">
    <property type="entry name" value="PROLINE-, GLUTAMIC ACID- AND LEUCINE-RICH PROTEIN 1"/>
    <property type="match status" value="1"/>
</dbReference>
<dbReference type="EMBL" id="HE806320">
    <property type="protein sequence ID" value="CCH61537.1"/>
    <property type="molecule type" value="Genomic_DNA"/>
</dbReference>
<dbReference type="GO" id="GO:0005829">
    <property type="term" value="C:cytosol"/>
    <property type="evidence" value="ECO:0007669"/>
    <property type="project" value="EnsemblFungi"/>
</dbReference>
<evidence type="ECO:0000256" key="1">
    <source>
        <dbReference type="ARBA" id="ARBA00003770"/>
    </source>
</evidence>
<dbReference type="Pfam" id="PF08167">
    <property type="entry name" value="RIX1"/>
    <property type="match status" value="1"/>
</dbReference>
<evidence type="ECO:0000256" key="6">
    <source>
        <dbReference type="SAM" id="MobiDB-lite"/>
    </source>
</evidence>
<reference evidence="8 9" key="1">
    <citation type="journal article" date="2011" name="Proc. Natl. Acad. Sci. U.S.A.">
        <title>Evolutionary erosion of yeast sex chromosomes by mating-type switching accidents.</title>
        <authorList>
            <person name="Gordon J.L."/>
            <person name="Armisen D."/>
            <person name="Proux-Wera E."/>
            <person name="Oheigeartaigh S.S."/>
            <person name="Byrne K.P."/>
            <person name="Wolfe K.H."/>
        </authorList>
    </citation>
    <scope>NUCLEOTIDE SEQUENCE [LARGE SCALE GENOMIC DNA]</scope>
    <source>
        <strain evidence="9">ATCC 34711 / CBS 6284 / DSM 70876 / NBRC 10599 / NRRL Y-10934 / UCD 77-7</strain>
    </source>
</reference>
<evidence type="ECO:0000256" key="4">
    <source>
        <dbReference type="ARBA" id="ARBA00021502"/>
    </source>
</evidence>
<dbReference type="OrthoDB" id="20900at2759"/>
<feature type="domain" description="Pre-rRNA-processing protein RIX1 N-terminal" evidence="7">
    <location>
        <begin position="8"/>
        <end position="199"/>
    </location>
</feature>
<sequence>MSQVVLPVTILANRLATSEGYDFQIILKQLKSPEYVNDKLLKSELSLLVTKIQKLLQSSSEFDLWKGCHTSVVICTYNPLVLCSHGSQLLGSIFTKLEQKFKYYSTTVSTEQGRVLLETLVFAVSTLMDLMRGKPTLSREGLIPKLKNIIPTLISLTQFDPKLTLQTLQKLLIKNTTTFRPFANKLRIVLSNLLAKDYHYFDKKVQKEICDTFAYLHLIKIQAQQPVDASEAHHNTFNDETWRNGIMSVLYEFKPLIQLSGEIIDIEQDKDLSILINHNLPQSINQKLLSGINEILPTLNLDMNKPLTLWDLPKRLNLLSDLLISFISLPTPYPIRVPIGYINTICEALLSITTNFLPLKRDLRQDVELISVIDQVLPQIQFVGIKIWNAAFKNLGKLLLSEIPSILGSLELFIPLTKKSSNINFAKCKSLKNELLELFKLINRLLYQMGQSTDVTNLIKKLVDIALTLTDSTSLVSNLFNSQNELLTKKTSNSNKNNKQKKQKRDNAAGALSDLYTHSNQFIQSTSIELYNQINLFLISVLSNQILPSPQQVKVIKYAIVNSFYFNNKTQSIPDTFKCLLRTLVLFPGNERVSILPIAVTVLKEHGDEVLDVLSHARLPLSMIHQVSELAAIELKDDQDENTHPEIDSKEDSMSASALELAHMEDETVTSNKITPNSDSEKNIRESLEDIDQTKVLKRKLMDDEEVVFSEAATVSKRTKIEQEVPVEDIVVPVQVTEEATVNILVETKDDFKKDKEAFLEDDNDDDNDDDGSDFEIPAIDLSDDDDDAV</sequence>
<protein>
    <recommendedName>
        <fullName evidence="4">Pre-rRNA-processing protein RIX1</fullName>
    </recommendedName>
</protein>